<evidence type="ECO:0000256" key="1">
    <source>
        <dbReference type="ARBA" id="ARBA00004123"/>
    </source>
</evidence>
<dbReference type="GO" id="GO:0005634">
    <property type="term" value="C:nucleus"/>
    <property type="evidence" value="ECO:0007669"/>
    <property type="project" value="UniProtKB-SubCell"/>
</dbReference>
<dbReference type="AlphaFoldDB" id="A0A319DVU6"/>
<dbReference type="CDD" id="cd12148">
    <property type="entry name" value="fungal_TF_MHR"/>
    <property type="match status" value="1"/>
</dbReference>
<dbReference type="InterPro" id="IPR001138">
    <property type="entry name" value="Zn2Cys6_DnaBD"/>
</dbReference>
<keyword evidence="4" id="KW-0238">DNA-binding</keyword>
<gene>
    <name evidence="9" type="ORF">BO78DRAFT_330435</name>
</gene>
<accession>A0A319DVU6</accession>
<keyword evidence="3" id="KW-0805">Transcription regulation</keyword>
<feature type="region of interest" description="Disordered" evidence="7">
    <location>
        <begin position="1"/>
        <end position="24"/>
    </location>
</feature>
<evidence type="ECO:0000313" key="10">
    <source>
        <dbReference type="Proteomes" id="UP000248423"/>
    </source>
</evidence>
<dbReference type="GO" id="GO:0000981">
    <property type="term" value="F:DNA-binding transcription factor activity, RNA polymerase II-specific"/>
    <property type="evidence" value="ECO:0007669"/>
    <property type="project" value="InterPro"/>
</dbReference>
<dbReference type="CDD" id="cd00067">
    <property type="entry name" value="GAL4"/>
    <property type="match status" value="1"/>
</dbReference>
<comment type="subcellular location">
    <subcellularLocation>
        <location evidence="1">Nucleus</location>
    </subcellularLocation>
</comment>
<keyword evidence="6" id="KW-0539">Nucleus</keyword>
<feature type="domain" description="Zn(2)-C6 fungal-type" evidence="8">
    <location>
        <begin position="20"/>
        <end position="49"/>
    </location>
</feature>
<reference evidence="9 10" key="1">
    <citation type="submission" date="2018-02" db="EMBL/GenBank/DDBJ databases">
        <title>The genomes of Aspergillus section Nigri reveals drivers in fungal speciation.</title>
        <authorList>
            <consortium name="DOE Joint Genome Institute"/>
            <person name="Vesth T.C."/>
            <person name="Nybo J."/>
            <person name="Theobald S."/>
            <person name="Brandl J."/>
            <person name="Frisvad J.C."/>
            <person name="Nielsen K.F."/>
            <person name="Lyhne E.K."/>
            <person name="Kogle M.E."/>
            <person name="Kuo A."/>
            <person name="Riley R."/>
            <person name="Clum A."/>
            <person name="Nolan M."/>
            <person name="Lipzen A."/>
            <person name="Salamov A."/>
            <person name="Henrissat B."/>
            <person name="Wiebenga A."/>
            <person name="De vries R.P."/>
            <person name="Grigoriev I.V."/>
            <person name="Mortensen U.H."/>
            <person name="Andersen M.R."/>
            <person name="Baker S.E."/>
        </authorList>
    </citation>
    <scope>NUCLEOTIDE SEQUENCE [LARGE SCALE GENOMIC DNA]</scope>
    <source>
        <strain evidence="9 10">CBS 121057</strain>
    </source>
</reference>
<dbReference type="Pfam" id="PF04082">
    <property type="entry name" value="Fungal_trans"/>
    <property type="match status" value="1"/>
</dbReference>
<dbReference type="SMART" id="SM00906">
    <property type="entry name" value="Fungal_trans"/>
    <property type="match status" value="1"/>
</dbReference>
<dbReference type="GO" id="GO:0008270">
    <property type="term" value="F:zinc ion binding"/>
    <property type="evidence" value="ECO:0007669"/>
    <property type="project" value="InterPro"/>
</dbReference>
<dbReference type="OrthoDB" id="435881at2759"/>
<name>A0A319DVU6_ASPSB</name>
<protein>
    <recommendedName>
        <fullName evidence="8">Zn(2)-C6 fungal-type domain-containing protein</fullName>
    </recommendedName>
</protein>
<evidence type="ECO:0000256" key="2">
    <source>
        <dbReference type="ARBA" id="ARBA00022723"/>
    </source>
</evidence>
<dbReference type="Pfam" id="PF00172">
    <property type="entry name" value="Zn_clus"/>
    <property type="match status" value="1"/>
</dbReference>
<keyword evidence="2" id="KW-0479">Metal-binding</keyword>
<proteinExistence type="predicted"/>
<keyword evidence="10" id="KW-1185">Reference proteome</keyword>
<dbReference type="PROSITE" id="PS50048">
    <property type="entry name" value="ZN2_CY6_FUNGAL_2"/>
    <property type="match status" value="1"/>
</dbReference>
<dbReference type="InterPro" id="IPR007219">
    <property type="entry name" value="XnlR_reg_dom"/>
</dbReference>
<evidence type="ECO:0000256" key="5">
    <source>
        <dbReference type="ARBA" id="ARBA00023163"/>
    </source>
</evidence>
<dbReference type="GO" id="GO:0006351">
    <property type="term" value="P:DNA-templated transcription"/>
    <property type="evidence" value="ECO:0007669"/>
    <property type="project" value="InterPro"/>
</dbReference>
<dbReference type="Proteomes" id="UP000248423">
    <property type="component" value="Unassembled WGS sequence"/>
</dbReference>
<feature type="region of interest" description="Disordered" evidence="7">
    <location>
        <begin position="78"/>
        <end position="115"/>
    </location>
</feature>
<evidence type="ECO:0000256" key="7">
    <source>
        <dbReference type="SAM" id="MobiDB-lite"/>
    </source>
</evidence>
<dbReference type="SMART" id="SM00066">
    <property type="entry name" value="GAL4"/>
    <property type="match status" value="1"/>
</dbReference>
<keyword evidence="5" id="KW-0804">Transcription</keyword>
<evidence type="ECO:0000256" key="6">
    <source>
        <dbReference type="ARBA" id="ARBA00023242"/>
    </source>
</evidence>
<dbReference type="STRING" id="1448318.A0A319DVU6"/>
<dbReference type="GO" id="GO:0003677">
    <property type="term" value="F:DNA binding"/>
    <property type="evidence" value="ECO:0007669"/>
    <property type="project" value="UniProtKB-KW"/>
</dbReference>
<sequence length="641" mass="71156">MDDRASQSPAAPPPPPNPRSCIPCNRRKVRCDRQFPCGRCVKGGEKCVFPGPKRAPRQLKRPPIAEVLAQLRHLEEEVQKLRSQPPAADPGSASSSSPLGIPAEHGPVGPSPQEGRLVVKEGKSRYIGDEASAVLGDKIRELQDICDGSSSEDESDAPELAGLQFVSALGGNWRDHSLRDNYLQPARIQFLWRVYQDNVAPLIAVLHRPSVDIMVRQESENINPDPAREALILAVCCAAIVSLHPDQCLKLLGLDYDRAIQSYTRAVDQALVRANFIKSQNICVLQAAVVFLLTLRYRSDSRLVWAAAAVVVRVAQGQGVHRDGDVLGLSPFDAEIRRRLWWHICVLDMISSEDQGTDTQIQPGMFDTRLPSNIDGQDLSPSLSELPPERIGSTDITLAIVQCEIISKLYWPNRSHDANDPMGDRETIVTAVANRLEDRYLKHLNMDVPIEWVYAMIVRLTLSKIWLSVHYKGLAGKGAERGLSQEACDDAFQAAIETVKFTILLHTNETTSQWAWLCKSYKQWHAVAFILAELCTRPITAETNHAWEMVTEIHRQWEEDDTQTSIMLRKPLKRLMERAALARTAKLEASSPSQGTQNAVLDPSLPGLAPIPDTAVKPDLYSLDTSGFGTSGTNWIWEPLI</sequence>
<evidence type="ECO:0000259" key="8">
    <source>
        <dbReference type="PROSITE" id="PS50048"/>
    </source>
</evidence>
<dbReference type="SUPFAM" id="SSF57701">
    <property type="entry name" value="Zn2/Cys6 DNA-binding domain"/>
    <property type="match status" value="1"/>
</dbReference>
<evidence type="ECO:0000256" key="4">
    <source>
        <dbReference type="ARBA" id="ARBA00023125"/>
    </source>
</evidence>
<dbReference type="PANTHER" id="PTHR31001">
    <property type="entry name" value="UNCHARACTERIZED TRANSCRIPTIONAL REGULATORY PROTEIN"/>
    <property type="match status" value="1"/>
</dbReference>
<dbReference type="EMBL" id="KZ826463">
    <property type="protein sequence ID" value="PYI00285.1"/>
    <property type="molecule type" value="Genomic_DNA"/>
</dbReference>
<dbReference type="GO" id="GO:0009893">
    <property type="term" value="P:positive regulation of metabolic process"/>
    <property type="evidence" value="ECO:0007669"/>
    <property type="project" value="UniProtKB-ARBA"/>
</dbReference>
<evidence type="ECO:0000256" key="3">
    <source>
        <dbReference type="ARBA" id="ARBA00023015"/>
    </source>
</evidence>
<feature type="compositionally biased region" description="Low complexity" evidence="7">
    <location>
        <begin position="85"/>
        <end position="103"/>
    </location>
</feature>
<dbReference type="InterPro" id="IPR050613">
    <property type="entry name" value="Sec_Metabolite_Reg"/>
</dbReference>
<organism evidence="9 10">
    <name type="scientific">Aspergillus sclerotiicarbonarius (strain CBS 121057 / IBT 28362)</name>
    <dbReference type="NCBI Taxonomy" id="1448318"/>
    <lineage>
        <taxon>Eukaryota</taxon>
        <taxon>Fungi</taxon>
        <taxon>Dikarya</taxon>
        <taxon>Ascomycota</taxon>
        <taxon>Pezizomycotina</taxon>
        <taxon>Eurotiomycetes</taxon>
        <taxon>Eurotiomycetidae</taxon>
        <taxon>Eurotiales</taxon>
        <taxon>Aspergillaceae</taxon>
        <taxon>Aspergillus</taxon>
        <taxon>Aspergillus subgen. Circumdati</taxon>
    </lineage>
</organism>
<dbReference type="Gene3D" id="4.10.240.10">
    <property type="entry name" value="Zn(2)-C6 fungal-type DNA-binding domain"/>
    <property type="match status" value="1"/>
</dbReference>
<evidence type="ECO:0000313" key="9">
    <source>
        <dbReference type="EMBL" id="PYI00285.1"/>
    </source>
</evidence>
<dbReference type="PANTHER" id="PTHR31001:SF50">
    <property type="entry name" value="ZN(II)2CYS6 TRANSCRIPTION FACTOR (EUROFUNG)"/>
    <property type="match status" value="1"/>
</dbReference>
<dbReference type="VEuPathDB" id="FungiDB:BO78DRAFT_330435"/>
<dbReference type="InterPro" id="IPR036864">
    <property type="entry name" value="Zn2-C6_fun-type_DNA-bd_sf"/>
</dbReference>